<protein>
    <submittedName>
        <fullName evidence="4">Leucine-rich repeat-containing protein DDB_G0290503</fullName>
    </submittedName>
</protein>
<feature type="region of interest" description="Disordered" evidence="2">
    <location>
        <begin position="648"/>
        <end position="670"/>
    </location>
</feature>
<proteinExistence type="predicted"/>
<dbReference type="AlphaFoldDB" id="A0A8B8GBF7"/>
<keyword evidence="1" id="KW-0175">Coiled coil</keyword>
<dbReference type="GeneID" id="112690443"/>
<dbReference type="OrthoDB" id="10558553at2759"/>
<organism evidence="3 4">
    <name type="scientific">Sipha flava</name>
    <name type="common">yellow sugarcane aphid</name>
    <dbReference type="NCBI Taxonomy" id="143950"/>
    <lineage>
        <taxon>Eukaryota</taxon>
        <taxon>Metazoa</taxon>
        <taxon>Ecdysozoa</taxon>
        <taxon>Arthropoda</taxon>
        <taxon>Hexapoda</taxon>
        <taxon>Insecta</taxon>
        <taxon>Pterygota</taxon>
        <taxon>Neoptera</taxon>
        <taxon>Paraneoptera</taxon>
        <taxon>Hemiptera</taxon>
        <taxon>Sternorrhyncha</taxon>
        <taxon>Aphidomorpha</taxon>
        <taxon>Aphidoidea</taxon>
        <taxon>Aphididae</taxon>
        <taxon>Sipha</taxon>
    </lineage>
</organism>
<sequence>MYFNNQPTVSEINEFLEKINSIKNYLFNDWKANNIDVEENNSDAYRKIKKDFGALSNVYIYNVDSQTVDRHKNNGPPAVTEKGENMLRGTLSNFKSIDSGNVSSNIHFLGSEINLILKFDGCGHTDLIESHKVAIKQQTDELHNYCIQIEAEKEKSKITASEISVLKSEVVNFSGTMHNHCEHVTGLKPRNSSTEVDLSLQLDTLKVTIEDLLRQSMWSEKKIAELQEIKYTSERILNKTIDRIKDELNVLKTELENTKSELGCSQEIVKKKNYEKKCLMEKNESLTHDIDNLYKSLRDLKSEYFLSKEKSKENSKDKINDLEHESDRNYLHLQRIEEQGQDAAADIVIMAKNLNRLKRQNTALDLSIENILRPSIKTIDETKSYPNFGHLLSEQCGCGTSVCSMFDMALGTTIQHQNKLKMDGYSSDDDDNIPKCEKDEKIKKLQNKLNELEKAYISKAQRYEKIITKIDIEARKEKEYQQQIYKSNMKIKENQISDLKEGFRTYIRTKNEEIKHERNNFKDVKKQLKDQKTLLELEETNACGRMETLNKKYNIEREKVTKLSSRIDGLKIRPTVNNKPRSVDKKLAKVSKAGPSGDAKSKIPVIKVFNVGLKNQNSNTPDYSPLLHMYNQKQQDKKISNLYENNKQQNATGIPKGQVYNAPSGSRWKL</sequence>
<keyword evidence="3" id="KW-1185">Reference proteome</keyword>
<accession>A0A8B8GBF7</accession>
<evidence type="ECO:0000313" key="3">
    <source>
        <dbReference type="Proteomes" id="UP000694846"/>
    </source>
</evidence>
<dbReference type="RefSeq" id="XP_025420243.1">
    <property type="nucleotide sequence ID" value="XM_025564458.1"/>
</dbReference>
<dbReference type="Proteomes" id="UP000694846">
    <property type="component" value="Unplaced"/>
</dbReference>
<evidence type="ECO:0000313" key="4">
    <source>
        <dbReference type="RefSeq" id="XP_025420243.1"/>
    </source>
</evidence>
<feature type="coiled-coil region" evidence="1">
    <location>
        <begin position="435"/>
        <end position="462"/>
    </location>
</feature>
<name>A0A8B8GBF7_9HEMI</name>
<evidence type="ECO:0000256" key="1">
    <source>
        <dbReference type="SAM" id="Coils"/>
    </source>
</evidence>
<reference evidence="4" key="1">
    <citation type="submission" date="2025-08" db="UniProtKB">
        <authorList>
            <consortium name="RefSeq"/>
        </authorList>
    </citation>
    <scope>IDENTIFICATION</scope>
    <source>
        <tissue evidence="4">Whole body</tissue>
    </source>
</reference>
<feature type="coiled-coil region" evidence="1">
    <location>
        <begin position="234"/>
        <end position="303"/>
    </location>
</feature>
<evidence type="ECO:0000256" key="2">
    <source>
        <dbReference type="SAM" id="MobiDB-lite"/>
    </source>
</evidence>
<feature type="coiled-coil region" evidence="1">
    <location>
        <begin position="507"/>
        <end position="566"/>
    </location>
</feature>
<gene>
    <name evidence="4" type="primary">LOC112690443</name>
</gene>